<organism evidence="4">
    <name type="scientific">Gongylonema pulchrum</name>
    <dbReference type="NCBI Taxonomy" id="637853"/>
    <lineage>
        <taxon>Eukaryota</taxon>
        <taxon>Metazoa</taxon>
        <taxon>Ecdysozoa</taxon>
        <taxon>Nematoda</taxon>
        <taxon>Chromadorea</taxon>
        <taxon>Rhabditida</taxon>
        <taxon>Spirurina</taxon>
        <taxon>Spiruromorpha</taxon>
        <taxon>Spiruroidea</taxon>
        <taxon>Gongylonematidae</taxon>
        <taxon>Gongylonema</taxon>
    </lineage>
</organism>
<keyword evidence="3" id="KW-1185">Reference proteome</keyword>
<accession>A0A183D7X5</accession>
<reference evidence="2 3" key="2">
    <citation type="submission" date="2018-11" db="EMBL/GenBank/DDBJ databases">
        <authorList>
            <consortium name="Pathogen Informatics"/>
        </authorList>
    </citation>
    <scope>NUCLEOTIDE SEQUENCE [LARGE SCALE GENOMIC DNA]</scope>
</reference>
<evidence type="ECO:0000313" key="3">
    <source>
        <dbReference type="Proteomes" id="UP000271098"/>
    </source>
</evidence>
<dbReference type="AlphaFoldDB" id="A0A183D7X5"/>
<dbReference type="WBParaSite" id="GPUH_0000482301-mRNA-1">
    <property type="protein sequence ID" value="GPUH_0000482301-mRNA-1"/>
    <property type="gene ID" value="GPUH_0000482301"/>
</dbReference>
<dbReference type="Proteomes" id="UP000271098">
    <property type="component" value="Unassembled WGS sequence"/>
</dbReference>
<evidence type="ECO:0000313" key="4">
    <source>
        <dbReference type="WBParaSite" id="GPUH_0000482301-mRNA-1"/>
    </source>
</evidence>
<feature type="compositionally biased region" description="Basic residues" evidence="1">
    <location>
        <begin position="1"/>
        <end position="14"/>
    </location>
</feature>
<proteinExistence type="predicted"/>
<feature type="region of interest" description="Disordered" evidence="1">
    <location>
        <begin position="192"/>
        <end position="218"/>
    </location>
</feature>
<name>A0A183D7X5_9BILA</name>
<sequence>MNPERRRKMPRPSAKRKDQVAPKAPEGLETGAQQVERVQTQAVIHPLPSQRIARVQDSPPLGSVMGSGSRTLLPAYVRSLLRTQESAVLSASVPSSSEVRRSEITPFSARSIEPPFIDTLETLRREVEDLQISPESSIHAPSGSGIRETGTIPAANLSSWEMQESNIPARIQELFRGQEEIDKKLSDLLGSWNSSDGMPSGRRARRRRELSVEASSGLRTRRMETLPLDAQPRAGKRKLGTIPVLLKIPRSSMQGMGMSVDALSSSGLGISRILPSSAGMLPDSEVRQPELLSLPRTFVDSQTPWLHCGPRNPVESQYRTCADKHKY</sequence>
<gene>
    <name evidence="2" type="ORF">GPUH_LOCUS4817</name>
</gene>
<feature type="region of interest" description="Disordered" evidence="1">
    <location>
        <begin position="49"/>
        <end position="68"/>
    </location>
</feature>
<evidence type="ECO:0000313" key="2">
    <source>
        <dbReference type="EMBL" id="VDK47527.1"/>
    </source>
</evidence>
<reference evidence="4" key="1">
    <citation type="submission" date="2016-06" db="UniProtKB">
        <authorList>
            <consortium name="WormBaseParasite"/>
        </authorList>
    </citation>
    <scope>IDENTIFICATION</scope>
</reference>
<dbReference type="EMBL" id="UYRT01009486">
    <property type="protein sequence ID" value="VDK47527.1"/>
    <property type="molecule type" value="Genomic_DNA"/>
</dbReference>
<protein>
    <submittedName>
        <fullName evidence="4">Proline rich 14</fullName>
    </submittedName>
</protein>
<feature type="region of interest" description="Disordered" evidence="1">
    <location>
        <begin position="1"/>
        <end position="30"/>
    </location>
</feature>
<evidence type="ECO:0000256" key="1">
    <source>
        <dbReference type="SAM" id="MobiDB-lite"/>
    </source>
</evidence>